<evidence type="ECO:0000313" key="8">
    <source>
        <dbReference type="Proteomes" id="UP000000689"/>
    </source>
</evidence>
<dbReference type="GO" id="GO:0035838">
    <property type="term" value="C:growing cell tip"/>
    <property type="evidence" value="ECO:0007669"/>
    <property type="project" value="TreeGrafter"/>
</dbReference>
<keyword evidence="2 6" id="KW-0812">Transmembrane</keyword>
<evidence type="ECO:0000313" key="7">
    <source>
        <dbReference type="EMBL" id="CCK73433.1"/>
    </source>
</evidence>
<feature type="transmembrane region" description="Helical" evidence="6">
    <location>
        <begin position="140"/>
        <end position="166"/>
    </location>
</feature>
<keyword evidence="3 6" id="KW-1133">Transmembrane helix</keyword>
<dbReference type="EMBL" id="HE580273">
    <property type="protein sequence ID" value="CCK73433.1"/>
    <property type="molecule type" value="Genomic_DNA"/>
</dbReference>
<protein>
    <recommendedName>
        <fullName evidence="9">PH-response regulator protein palI/RIM9</fullName>
    </recommendedName>
</protein>
<evidence type="ECO:0000256" key="1">
    <source>
        <dbReference type="ARBA" id="ARBA00004141"/>
    </source>
</evidence>
<dbReference type="Proteomes" id="UP000000689">
    <property type="component" value="Chromosome 7"/>
</dbReference>
<comment type="subcellular location">
    <subcellularLocation>
        <location evidence="1">Membrane</location>
        <topology evidence="1">Multi-pass membrane protein</topology>
    </subcellularLocation>
</comment>
<gene>
    <name evidence="7" type="primary">NDAI0G04480</name>
    <name evidence="7" type="ordered locus">NDAI_0G04480</name>
</gene>
<feature type="transmembrane region" description="Helical" evidence="6">
    <location>
        <begin position="108"/>
        <end position="128"/>
    </location>
</feature>
<dbReference type="AlphaFoldDB" id="J7SAZ9"/>
<organism evidence="7 8">
    <name type="scientific">Naumovozyma dairenensis (strain ATCC 10597 / BCRC 20456 / CBS 421 / NBRC 0211 / NRRL Y-12639)</name>
    <name type="common">Saccharomyces dairenensis</name>
    <dbReference type="NCBI Taxonomy" id="1071378"/>
    <lineage>
        <taxon>Eukaryota</taxon>
        <taxon>Fungi</taxon>
        <taxon>Dikarya</taxon>
        <taxon>Ascomycota</taxon>
        <taxon>Saccharomycotina</taxon>
        <taxon>Saccharomycetes</taxon>
        <taxon>Saccharomycetales</taxon>
        <taxon>Saccharomycetaceae</taxon>
        <taxon>Naumovozyma</taxon>
    </lineage>
</organism>
<dbReference type="GO" id="GO:0032153">
    <property type="term" value="C:cell division site"/>
    <property type="evidence" value="ECO:0007669"/>
    <property type="project" value="TreeGrafter"/>
</dbReference>
<dbReference type="InterPro" id="IPR051380">
    <property type="entry name" value="pH-response_reg_palI/RIM9"/>
</dbReference>
<proteinExistence type="predicted"/>
<evidence type="ECO:0000256" key="5">
    <source>
        <dbReference type="SAM" id="MobiDB-lite"/>
    </source>
</evidence>
<name>J7SAZ9_NAUDC</name>
<dbReference type="PANTHER" id="PTHR28013:SF3">
    <property type="entry name" value="PROTEIN DCV1-RELATED"/>
    <property type="match status" value="1"/>
</dbReference>
<dbReference type="OrthoDB" id="2354757at2759"/>
<dbReference type="OMA" id="DWPGWLM"/>
<dbReference type="GO" id="GO:0005886">
    <property type="term" value="C:plasma membrane"/>
    <property type="evidence" value="ECO:0007669"/>
    <property type="project" value="EnsemblFungi"/>
</dbReference>
<dbReference type="eggNOG" id="ENOG502S1J0">
    <property type="taxonomic scope" value="Eukaryota"/>
</dbReference>
<dbReference type="GO" id="GO:0000328">
    <property type="term" value="C:fungal-type vacuole lumen"/>
    <property type="evidence" value="ECO:0007669"/>
    <property type="project" value="EnsemblFungi"/>
</dbReference>
<feature type="region of interest" description="Disordered" evidence="5">
    <location>
        <begin position="264"/>
        <end position="287"/>
    </location>
</feature>
<evidence type="ECO:0000256" key="2">
    <source>
        <dbReference type="ARBA" id="ARBA00022692"/>
    </source>
</evidence>
<feature type="transmembrane region" description="Helical" evidence="6">
    <location>
        <begin position="12"/>
        <end position="39"/>
    </location>
</feature>
<dbReference type="Pfam" id="PF06687">
    <property type="entry name" value="SUR7"/>
    <property type="match status" value="1"/>
</dbReference>
<evidence type="ECO:0008006" key="9">
    <source>
        <dbReference type="Google" id="ProtNLM"/>
    </source>
</evidence>
<evidence type="ECO:0000256" key="3">
    <source>
        <dbReference type="ARBA" id="ARBA00022989"/>
    </source>
</evidence>
<feature type="transmembrane region" description="Helical" evidence="6">
    <location>
        <begin position="172"/>
        <end position="194"/>
    </location>
</feature>
<dbReference type="PANTHER" id="PTHR28013">
    <property type="entry name" value="PROTEIN DCV1-RELATED"/>
    <property type="match status" value="1"/>
</dbReference>
<dbReference type="HOGENOM" id="CLU_084537_1_0_1"/>
<evidence type="ECO:0000256" key="6">
    <source>
        <dbReference type="SAM" id="Phobius"/>
    </source>
</evidence>
<dbReference type="RefSeq" id="XP_003980109.1">
    <property type="nucleotide sequence ID" value="XM_003980060.1"/>
</dbReference>
<accession>J7SAZ9</accession>
<dbReference type="STRING" id="1071378.J7SAZ9"/>
<sequence>MRILSIERLITILLTVVIVFEIFPVISRPVIDGIVLAYYKNYSYGVFGWCIDVPIDNKDTVLDDSPSPQEIYRQCTQRKVGYKVSDSDVVDHELLLPSPSKYSVTRLLIVHPMSLVITVILWIMVLLITFTSRMEKSQFFLLMTAVISLLAFLFSLFCFLVDLLLFLSALKWPGWLMFASTVILAICCSLLWSLRRNISIRDYEALNTNDVESFAQISRHPSSSSIDIELETYSVQVTDQSGLSMKGKIIHKGLDIGSTIPRKTSQENRSISSTMYRSPESTHPGFI</sequence>
<dbReference type="KEGG" id="ndi:NDAI_0G04480"/>
<reference evidence="7 8" key="1">
    <citation type="journal article" date="2011" name="Proc. Natl. Acad. Sci. U.S.A.">
        <title>Evolutionary erosion of yeast sex chromosomes by mating-type switching accidents.</title>
        <authorList>
            <person name="Gordon J.L."/>
            <person name="Armisen D."/>
            <person name="Proux-Wera E."/>
            <person name="Oheigeartaigh S.S."/>
            <person name="Byrne K.P."/>
            <person name="Wolfe K.H."/>
        </authorList>
    </citation>
    <scope>NUCLEOTIDE SEQUENCE [LARGE SCALE GENOMIC DNA]</scope>
    <source>
        <strain evidence="8">ATCC 10597 / BCRC 20456 / CBS 421 / NBRC 0211 / NRRL Y-12639</strain>
    </source>
</reference>
<keyword evidence="4 6" id="KW-0472">Membrane</keyword>
<dbReference type="GeneID" id="13926912"/>
<evidence type="ECO:0000256" key="4">
    <source>
        <dbReference type="ARBA" id="ARBA00023136"/>
    </source>
</evidence>
<keyword evidence="8" id="KW-1185">Reference proteome</keyword>
<feature type="compositionally biased region" description="Polar residues" evidence="5">
    <location>
        <begin position="264"/>
        <end position="281"/>
    </location>
</feature>
<dbReference type="InterPro" id="IPR009571">
    <property type="entry name" value="SUR7/Rim9-like_fungi"/>
</dbReference>
<dbReference type="GO" id="GO:0030437">
    <property type="term" value="P:ascospore formation"/>
    <property type="evidence" value="ECO:0007669"/>
    <property type="project" value="EnsemblFungi"/>
</dbReference>